<dbReference type="PROSITE" id="PS50195">
    <property type="entry name" value="PX"/>
    <property type="match status" value="1"/>
</dbReference>
<dbReference type="InterPro" id="IPR051837">
    <property type="entry name" value="SortingNexin/PXDomain-PKLike"/>
</dbReference>
<gene>
    <name evidence="4" type="ORF">QE152_g4290</name>
</gene>
<sequence>MTEPVKNRLFTTFTNLKVEDAIEDPLSNNNHIDDCEAADETITTDSEEYLSEPLRYQRFNLSTSSNMSNETLKEIDISENDRFFSCNGSIDTGNIQVPIVGYEIMEERARFTVFKLRVENKSTGDCWYVFRRYTDFVRLCNRLKHTHSKIIQHLPRKRWLGNNFDPLFLEERVSKLQSLVNYMLSDSELVNSHELQEFFCLTDPPMYSETSEESRAVFEGLEETIYHLKQQILEKEQTIDHLHDSLRQKSIETDNLRKLNKNPLICDKCQNKINMDNNDQ</sequence>
<dbReference type="PANTHER" id="PTHR22999">
    <property type="entry name" value="PX SERINE/THREONINE KINASE PXK"/>
    <property type="match status" value="1"/>
</dbReference>
<protein>
    <submittedName>
        <fullName evidence="4">PX domain</fullName>
    </submittedName>
</protein>
<keyword evidence="2" id="KW-0963">Cytoplasm</keyword>
<dbReference type="GO" id="GO:0005770">
    <property type="term" value="C:late endosome"/>
    <property type="evidence" value="ECO:0007669"/>
    <property type="project" value="TreeGrafter"/>
</dbReference>
<dbReference type="SUPFAM" id="SSF64268">
    <property type="entry name" value="PX domain"/>
    <property type="match status" value="1"/>
</dbReference>
<accession>A0AAW1MZ44</accession>
<comment type="subcellular location">
    <subcellularLocation>
        <location evidence="1">Cytoplasm</location>
    </subcellularLocation>
</comment>
<dbReference type="GO" id="GO:0035091">
    <property type="term" value="F:phosphatidylinositol binding"/>
    <property type="evidence" value="ECO:0007669"/>
    <property type="project" value="InterPro"/>
</dbReference>
<dbReference type="GO" id="GO:0006622">
    <property type="term" value="P:protein targeting to lysosome"/>
    <property type="evidence" value="ECO:0007669"/>
    <property type="project" value="TreeGrafter"/>
</dbReference>
<dbReference type="InterPro" id="IPR001683">
    <property type="entry name" value="PX_dom"/>
</dbReference>
<dbReference type="AlphaFoldDB" id="A0AAW1MZ44"/>
<proteinExistence type="predicted"/>
<name>A0AAW1MZ44_POPJA</name>
<dbReference type="GO" id="GO:0045022">
    <property type="term" value="P:early endosome to late endosome transport"/>
    <property type="evidence" value="ECO:0007669"/>
    <property type="project" value="TreeGrafter"/>
</dbReference>
<evidence type="ECO:0000313" key="4">
    <source>
        <dbReference type="EMBL" id="KAK9752363.1"/>
    </source>
</evidence>
<dbReference type="Gene3D" id="3.30.1520.10">
    <property type="entry name" value="Phox-like domain"/>
    <property type="match status" value="1"/>
</dbReference>
<evidence type="ECO:0000256" key="1">
    <source>
        <dbReference type="ARBA" id="ARBA00004496"/>
    </source>
</evidence>
<dbReference type="Pfam" id="PF00787">
    <property type="entry name" value="PX"/>
    <property type="match status" value="1"/>
</dbReference>
<dbReference type="GO" id="GO:0005769">
    <property type="term" value="C:early endosome"/>
    <property type="evidence" value="ECO:0007669"/>
    <property type="project" value="TreeGrafter"/>
</dbReference>
<evidence type="ECO:0000259" key="3">
    <source>
        <dbReference type="PROSITE" id="PS50195"/>
    </source>
</evidence>
<reference evidence="4 5" key="1">
    <citation type="journal article" date="2024" name="BMC Genomics">
        <title>De novo assembly and annotation of Popillia japonica's genome with initial clues to its potential as an invasive pest.</title>
        <authorList>
            <person name="Cucini C."/>
            <person name="Boschi S."/>
            <person name="Funari R."/>
            <person name="Cardaioli E."/>
            <person name="Iannotti N."/>
            <person name="Marturano G."/>
            <person name="Paoli F."/>
            <person name="Bruttini M."/>
            <person name="Carapelli A."/>
            <person name="Frati F."/>
            <person name="Nardi F."/>
        </authorList>
    </citation>
    <scope>NUCLEOTIDE SEQUENCE [LARGE SCALE GENOMIC DNA]</scope>
    <source>
        <strain evidence="4">DMR45628</strain>
    </source>
</reference>
<dbReference type="SMART" id="SM00312">
    <property type="entry name" value="PX"/>
    <property type="match status" value="1"/>
</dbReference>
<comment type="caution">
    <text evidence="4">The sequence shown here is derived from an EMBL/GenBank/DDBJ whole genome shotgun (WGS) entry which is preliminary data.</text>
</comment>
<keyword evidence="5" id="KW-1185">Reference proteome</keyword>
<feature type="domain" description="PX" evidence="3">
    <location>
        <begin position="92"/>
        <end position="206"/>
    </location>
</feature>
<evidence type="ECO:0000313" key="5">
    <source>
        <dbReference type="Proteomes" id="UP001458880"/>
    </source>
</evidence>
<dbReference type="EMBL" id="JASPKY010000021">
    <property type="protein sequence ID" value="KAK9752363.1"/>
    <property type="molecule type" value="Genomic_DNA"/>
</dbReference>
<dbReference type="PANTHER" id="PTHR22999:SF23">
    <property type="entry name" value="SORTING NEXIN-16"/>
    <property type="match status" value="1"/>
</dbReference>
<dbReference type="Proteomes" id="UP001458880">
    <property type="component" value="Unassembled WGS sequence"/>
</dbReference>
<dbReference type="InterPro" id="IPR036871">
    <property type="entry name" value="PX_dom_sf"/>
</dbReference>
<dbReference type="GO" id="GO:0008333">
    <property type="term" value="P:endosome to lysosome transport"/>
    <property type="evidence" value="ECO:0007669"/>
    <property type="project" value="TreeGrafter"/>
</dbReference>
<evidence type="ECO:0000256" key="2">
    <source>
        <dbReference type="ARBA" id="ARBA00022490"/>
    </source>
</evidence>
<organism evidence="4 5">
    <name type="scientific">Popillia japonica</name>
    <name type="common">Japanese beetle</name>
    <dbReference type="NCBI Taxonomy" id="7064"/>
    <lineage>
        <taxon>Eukaryota</taxon>
        <taxon>Metazoa</taxon>
        <taxon>Ecdysozoa</taxon>
        <taxon>Arthropoda</taxon>
        <taxon>Hexapoda</taxon>
        <taxon>Insecta</taxon>
        <taxon>Pterygota</taxon>
        <taxon>Neoptera</taxon>
        <taxon>Endopterygota</taxon>
        <taxon>Coleoptera</taxon>
        <taxon>Polyphaga</taxon>
        <taxon>Scarabaeiformia</taxon>
        <taxon>Scarabaeidae</taxon>
        <taxon>Rutelinae</taxon>
        <taxon>Popillia</taxon>
    </lineage>
</organism>